<sequence>MTEWPTPTNVKQLRGFLGLTGYYRKFEKGYATIAHPLTELFKKNQFAWHNAADEAFKELKKQMTLTPVLALPNFQQPFVVETDASNTGIGVVLSQNGHPLPYFSKKLTKRLSLSSAYVKELYAITQAVMKWRHYLLGRKFTIKTDHKNLKELMHQVVQTPEQQFYLSKLLGFDFEILYRTGRTNLVLDALSRQDEFHSTRNKQSSIHSFTEFMKANGTSLYYSTSYHPESDGQTEEVNRCIEQSLRPFTFDHPKKWQNFLPWAELWYNSTFHTSLGMTPYKALYGTNPSPLAGNILENSQVESLAESLKAGELLRESLKINLLKAQNRMKKTADIKRN</sequence>
<evidence type="ECO:0000256" key="1">
    <source>
        <dbReference type="ARBA" id="ARBA00023268"/>
    </source>
</evidence>
<evidence type="ECO:0000259" key="2">
    <source>
        <dbReference type="PROSITE" id="PS50994"/>
    </source>
</evidence>
<evidence type="ECO:0000313" key="3">
    <source>
        <dbReference type="EMBL" id="KAF7812105.1"/>
    </source>
</evidence>
<dbReference type="Gene3D" id="3.30.420.10">
    <property type="entry name" value="Ribonuclease H-like superfamily/Ribonuclease H"/>
    <property type="match status" value="1"/>
</dbReference>
<dbReference type="FunFam" id="3.30.70.270:FF:000020">
    <property type="entry name" value="Transposon Tf2-6 polyprotein-like Protein"/>
    <property type="match status" value="1"/>
</dbReference>
<gene>
    <name evidence="3" type="ORF">G2W53_033081</name>
</gene>
<feature type="domain" description="Integrase catalytic" evidence="2">
    <location>
        <begin position="95"/>
        <end position="287"/>
    </location>
</feature>
<dbReference type="AlphaFoldDB" id="A0A834W6S4"/>
<evidence type="ECO:0000313" key="4">
    <source>
        <dbReference type="Proteomes" id="UP000634136"/>
    </source>
</evidence>
<dbReference type="Gene3D" id="3.30.70.270">
    <property type="match status" value="1"/>
</dbReference>
<proteinExistence type="predicted"/>
<dbReference type="InterPro" id="IPR043502">
    <property type="entry name" value="DNA/RNA_pol_sf"/>
</dbReference>
<dbReference type="InterPro" id="IPR012337">
    <property type="entry name" value="RNaseH-like_sf"/>
</dbReference>
<dbReference type="InterPro" id="IPR036397">
    <property type="entry name" value="RNaseH_sf"/>
</dbReference>
<dbReference type="Proteomes" id="UP000634136">
    <property type="component" value="Unassembled WGS sequence"/>
</dbReference>
<dbReference type="Pfam" id="PF17919">
    <property type="entry name" value="RT_RNaseH_2"/>
    <property type="match status" value="1"/>
</dbReference>
<dbReference type="OrthoDB" id="1432654at2759"/>
<dbReference type="PROSITE" id="PS50994">
    <property type="entry name" value="INTEGRASE"/>
    <property type="match status" value="1"/>
</dbReference>
<accession>A0A834W6S4</accession>
<dbReference type="InterPro" id="IPR043128">
    <property type="entry name" value="Rev_trsase/Diguanyl_cyclase"/>
</dbReference>
<dbReference type="CDD" id="cd09274">
    <property type="entry name" value="RNase_HI_RT_Ty3"/>
    <property type="match status" value="1"/>
</dbReference>
<protein>
    <submittedName>
        <fullName evidence="3">Transposon Ty3-G Gag-Pol polyprotein</fullName>
    </submittedName>
</protein>
<dbReference type="InterPro" id="IPR041577">
    <property type="entry name" value="RT_RNaseH_2"/>
</dbReference>
<dbReference type="GO" id="GO:0003824">
    <property type="term" value="F:catalytic activity"/>
    <property type="evidence" value="ECO:0007669"/>
    <property type="project" value="UniProtKB-KW"/>
</dbReference>
<dbReference type="GO" id="GO:0003676">
    <property type="term" value="F:nucleic acid binding"/>
    <property type="evidence" value="ECO:0007669"/>
    <property type="project" value="InterPro"/>
</dbReference>
<dbReference type="InterPro" id="IPR050951">
    <property type="entry name" value="Retrovirus_Pol_polyprotein"/>
</dbReference>
<keyword evidence="1" id="KW-0511">Multifunctional enzyme</keyword>
<dbReference type="SUPFAM" id="SSF56672">
    <property type="entry name" value="DNA/RNA polymerases"/>
    <property type="match status" value="1"/>
</dbReference>
<dbReference type="SUPFAM" id="SSF53098">
    <property type="entry name" value="Ribonuclease H-like"/>
    <property type="match status" value="1"/>
</dbReference>
<organism evidence="3 4">
    <name type="scientific">Senna tora</name>
    <dbReference type="NCBI Taxonomy" id="362788"/>
    <lineage>
        <taxon>Eukaryota</taxon>
        <taxon>Viridiplantae</taxon>
        <taxon>Streptophyta</taxon>
        <taxon>Embryophyta</taxon>
        <taxon>Tracheophyta</taxon>
        <taxon>Spermatophyta</taxon>
        <taxon>Magnoliopsida</taxon>
        <taxon>eudicotyledons</taxon>
        <taxon>Gunneridae</taxon>
        <taxon>Pentapetalae</taxon>
        <taxon>rosids</taxon>
        <taxon>fabids</taxon>
        <taxon>Fabales</taxon>
        <taxon>Fabaceae</taxon>
        <taxon>Caesalpinioideae</taxon>
        <taxon>Cassia clade</taxon>
        <taxon>Senna</taxon>
    </lineage>
</organism>
<comment type="caution">
    <text evidence="3">The sequence shown here is derived from an EMBL/GenBank/DDBJ whole genome shotgun (WGS) entry which is preliminary data.</text>
</comment>
<dbReference type="InterPro" id="IPR001584">
    <property type="entry name" value="Integrase_cat-core"/>
</dbReference>
<dbReference type="EMBL" id="JAAIUW010000010">
    <property type="protein sequence ID" value="KAF7812105.1"/>
    <property type="molecule type" value="Genomic_DNA"/>
</dbReference>
<dbReference type="GO" id="GO:0015074">
    <property type="term" value="P:DNA integration"/>
    <property type="evidence" value="ECO:0007669"/>
    <property type="project" value="InterPro"/>
</dbReference>
<keyword evidence="4" id="KW-1185">Reference proteome</keyword>
<dbReference type="PANTHER" id="PTHR37984:SF5">
    <property type="entry name" value="PROTEIN NYNRIN-LIKE"/>
    <property type="match status" value="1"/>
</dbReference>
<dbReference type="PANTHER" id="PTHR37984">
    <property type="entry name" value="PROTEIN CBG26694"/>
    <property type="match status" value="1"/>
</dbReference>
<reference evidence="3" key="1">
    <citation type="submission" date="2020-09" db="EMBL/GenBank/DDBJ databases">
        <title>Genome-Enabled Discovery of Anthraquinone Biosynthesis in Senna tora.</title>
        <authorList>
            <person name="Kang S.-H."/>
            <person name="Pandey R.P."/>
            <person name="Lee C.-M."/>
            <person name="Sim J.-S."/>
            <person name="Jeong J.-T."/>
            <person name="Choi B.-S."/>
            <person name="Jung M."/>
            <person name="Ginzburg D."/>
            <person name="Zhao K."/>
            <person name="Won S.Y."/>
            <person name="Oh T.-J."/>
            <person name="Yu Y."/>
            <person name="Kim N.-H."/>
            <person name="Lee O.R."/>
            <person name="Lee T.-H."/>
            <person name="Bashyal P."/>
            <person name="Kim T.-S."/>
            <person name="Lee W.-H."/>
            <person name="Kawkins C."/>
            <person name="Kim C.-K."/>
            <person name="Kim J.S."/>
            <person name="Ahn B.O."/>
            <person name="Rhee S.Y."/>
            <person name="Sohng J.K."/>
        </authorList>
    </citation>
    <scope>NUCLEOTIDE SEQUENCE</scope>
    <source>
        <tissue evidence="3">Leaf</tissue>
    </source>
</reference>
<name>A0A834W6S4_9FABA</name>